<comment type="subcellular location">
    <subcellularLocation>
        <location evidence="3">Cytoplasm</location>
    </subcellularLocation>
</comment>
<dbReference type="InterPro" id="IPR011833">
    <property type="entry name" value="Glycg_phsphrylas"/>
</dbReference>
<dbReference type="GO" id="GO:0005980">
    <property type="term" value="P:glycogen catabolic process"/>
    <property type="evidence" value="ECO:0007669"/>
    <property type="project" value="TreeGrafter"/>
</dbReference>
<dbReference type="CDD" id="cd04300">
    <property type="entry name" value="GT35_Glycogen_Phosphorylase"/>
    <property type="match status" value="1"/>
</dbReference>
<name>E0E3I2_9FIRM</name>
<dbReference type="FunFam" id="3.40.50.2000:FF:000003">
    <property type="entry name" value="Alpha-1,4 glucan phosphorylase"/>
    <property type="match status" value="1"/>
</dbReference>
<evidence type="ECO:0000256" key="8">
    <source>
        <dbReference type="ARBA" id="ARBA00022679"/>
    </source>
</evidence>
<dbReference type="PANTHER" id="PTHR11468">
    <property type="entry name" value="GLYCOGEN PHOSPHORYLASE"/>
    <property type="match status" value="1"/>
</dbReference>
<dbReference type="AlphaFoldDB" id="E0E3I2"/>
<dbReference type="eggNOG" id="COG0058">
    <property type="taxonomic scope" value="Bacteria"/>
</dbReference>
<dbReference type="Pfam" id="PF00343">
    <property type="entry name" value="Phosphorylase"/>
    <property type="match status" value="1"/>
</dbReference>
<evidence type="ECO:0000256" key="4">
    <source>
        <dbReference type="ARBA" id="ARBA00006047"/>
    </source>
</evidence>
<accession>E0E3I2</accession>
<sequence>MNHMTKDIEQYLQTKFGNSLEDSNERQLYQALMAETRNRLSKKRYDYTKKLKESGQKQAYYMSMEFLVGRTLRNNLFNLGIEDEVRSFLAEKNFDLDRIYDMEPDPGLGNGGLGRLASCYLDALTSNDYPVTGFSILYEFGIFKQVIANGWQQEYPDNWLGMGQYGLVHRSDEEIEIKFYGKTEEHWTNEGLKVNYEDYKSIIAEPYDLMISGYKSEAVNVLRLWKSKANAGFDMKLFERGEYARSSESEAIAESISKLLYPADDNNEGKALRIKQQYFFTSASLQQIVKNHYKTYGSLDNLADKAAIHINDTHPSMCIPEMMRILMDDYNYSWEKAWEITIKVFAYTNHTIMAEALEKWSVDLFAPILPRIYTIIREINNRFCQYCNEIGAASDLESMSIIHNNMIRMANLCIVGSYNVNGVSGLHTDILKADTFEAFNRIYPGKFNNVTNGIAHRRWLGQANPELTNYLNGLLGGDFIKDLSNIEELLKYADDKTVLADLEKIKYTKKEQLAKYIKDANGINVDINSIFDVQVKRLHEYKRQLLNALHIVYLYRQIKFNGLRPRPRTFIFAAKASSGYVMAKNIIKFICTLSDMIEADPLVRNYIKVVFLEDYRVTLAEIIIPGANVSEQISQAGKEASGTGNMKLMLNGALTIGTLDGANVEIHDAVGDDNMFLFGLKTPEVNDLYAKGYRPRDYYERVPEIKETLDFMRTINVDGTRFDNLVDYLINQDPYMCLADFESYVNKQKEVEEAYGDKDRWNRMSLVNIAKSGIFSADRATQEYTDGIWHIARAGR</sequence>
<keyword evidence="8 13" id="KW-0808">Transferase</keyword>
<comment type="caution">
    <text evidence="14">The sequence shown here is derived from an EMBL/GenBank/DDBJ whole genome shotgun (WGS) entry which is preliminary data.</text>
</comment>
<keyword evidence="10 13" id="KW-0119">Carbohydrate metabolism</keyword>
<protein>
    <recommendedName>
        <fullName evidence="13">Alpha-1,4 glucan phosphorylase</fullName>
        <ecNumber evidence="13">2.4.1.1</ecNumber>
    </recommendedName>
</protein>
<comment type="catalytic activity">
    <reaction evidence="1 13">
        <text>[(1-&gt;4)-alpha-D-glucosyl](n) + phosphate = [(1-&gt;4)-alpha-D-glucosyl](n-1) + alpha-D-glucose 1-phosphate</text>
        <dbReference type="Rhea" id="RHEA:41732"/>
        <dbReference type="Rhea" id="RHEA-COMP:9584"/>
        <dbReference type="Rhea" id="RHEA-COMP:9586"/>
        <dbReference type="ChEBI" id="CHEBI:15444"/>
        <dbReference type="ChEBI" id="CHEBI:43474"/>
        <dbReference type="ChEBI" id="CHEBI:58601"/>
        <dbReference type="EC" id="2.4.1.1"/>
    </reaction>
</comment>
<evidence type="ECO:0000256" key="13">
    <source>
        <dbReference type="RuleBase" id="RU000587"/>
    </source>
</evidence>
<dbReference type="GO" id="GO:0030170">
    <property type="term" value="F:pyridoxal phosphate binding"/>
    <property type="evidence" value="ECO:0007669"/>
    <property type="project" value="InterPro"/>
</dbReference>
<keyword evidence="15" id="KW-1185">Reference proteome</keyword>
<dbReference type="PIRSF" id="PIRSF000460">
    <property type="entry name" value="Pprylas_GlgP"/>
    <property type="match status" value="1"/>
</dbReference>
<keyword evidence="9 12" id="KW-0663">Pyridoxal phosphate</keyword>
<dbReference type="RefSeq" id="WP_007789861.1">
    <property type="nucleotide sequence ID" value="NZ_ADGQ01000057.1"/>
</dbReference>
<evidence type="ECO:0000313" key="15">
    <source>
        <dbReference type="Proteomes" id="UP000003244"/>
    </source>
</evidence>
<dbReference type="GO" id="GO:0008184">
    <property type="term" value="F:glycogen phosphorylase activity"/>
    <property type="evidence" value="ECO:0007669"/>
    <property type="project" value="InterPro"/>
</dbReference>
<gene>
    <name evidence="14" type="primary">glgP</name>
    <name evidence="14" type="ORF">HMPREF0634_0476</name>
</gene>
<evidence type="ECO:0000256" key="1">
    <source>
        <dbReference type="ARBA" id="ARBA00001275"/>
    </source>
</evidence>
<evidence type="ECO:0000256" key="11">
    <source>
        <dbReference type="ARBA" id="ARBA00025174"/>
    </source>
</evidence>
<evidence type="ECO:0000256" key="9">
    <source>
        <dbReference type="ARBA" id="ARBA00022898"/>
    </source>
</evidence>
<dbReference type="PANTHER" id="PTHR11468:SF3">
    <property type="entry name" value="GLYCOGEN PHOSPHORYLASE, LIVER FORM"/>
    <property type="match status" value="1"/>
</dbReference>
<dbReference type="EMBL" id="ADGQ01000057">
    <property type="protein sequence ID" value="EFM64548.1"/>
    <property type="molecule type" value="Genomic_DNA"/>
</dbReference>
<evidence type="ECO:0000256" key="3">
    <source>
        <dbReference type="ARBA" id="ARBA00004496"/>
    </source>
</evidence>
<dbReference type="SUPFAM" id="SSF53756">
    <property type="entry name" value="UDP-Glycosyltransferase/glycogen phosphorylase"/>
    <property type="match status" value="1"/>
</dbReference>
<dbReference type="PROSITE" id="PS00102">
    <property type="entry name" value="PHOSPHORYLASE"/>
    <property type="match status" value="1"/>
</dbReference>
<dbReference type="STRING" id="596315.HMPREF0634_0476"/>
<reference evidence="14 15" key="1">
    <citation type="submission" date="2010-08" db="EMBL/GenBank/DDBJ databases">
        <authorList>
            <person name="Harkins D.M."/>
            <person name="Madupu R."/>
            <person name="Durkin A.S."/>
            <person name="Torralba M."/>
            <person name="Methe B."/>
            <person name="Sutton G.G."/>
            <person name="Nelson K.E."/>
        </authorList>
    </citation>
    <scope>NUCLEOTIDE SEQUENCE [LARGE SCALE GENOMIC DNA]</scope>
    <source>
        <strain evidence="14 15">DSM 17678</strain>
    </source>
</reference>
<dbReference type="InterPro" id="IPR035090">
    <property type="entry name" value="Pyridoxal_P_attach_site"/>
</dbReference>
<dbReference type="EC" id="2.4.1.1" evidence="13"/>
<comment type="function">
    <text evidence="13">Allosteric enzyme that catalyzes the rate-limiting step in glycogen catabolism, the phosphorolytic cleavage of glycogen to produce glucose-1-phosphate, and plays a central role in maintaining cellular and organismal glucose homeostasis.</text>
</comment>
<evidence type="ECO:0000256" key="12">
    <source>
        <dbReference type="PIRSR" id="PIRSR000460-1"/>
    </source>
</evidence>
<evidence type="ECO:0000256" key="5">
    <source>
        <dbReference type="ARBA" id="ARBA00022490"/>
    </source>
</evidence>
<dbReference type="OrthoDB" id="9760804at2"/>
<comment type="function">
    <text evidence="11">Phosphorylase is an important allosteric enzyme in carbohydrate metabolism. Enzymes from different sources differ in their regulatory mechanisms and in their natural substrates. However, all known phosphorylases share catalytic and structural properties.</text>
</comment>
<dbReference type="Gene3D" id="3.40.50.2000">
    <property type="entry name" value="Glycogen Phosphorylase B"/>
    <property type="match status" value="2"/>
</dbReference>
<evidence type="ECO:0000256" key="10">
    <source>
        <dbReference type="ARBA" id="ARBA00023277"/>
    </source>
</evidence>
<dbReference type="FunFam" id="3.40.50.2000:FF:000153">
    <property type="entry name" value="Alpha-1,4 glucan phosphorylase"/>
    <property type="match status" value="1"/>
</dbReference>
<dbReference type="NCBIfam" id="TIGR02093">
    <property type="entry name" value="P_ylase"/>
    <property type="match status" value="1"/>
</dbReference>
<dbReference type="GO" id="GO:0005737">
    <property type="term" value="C:cytoplasm"/>
    <property type="evidence" value="ECO:0007669"/>
    <property type="project" value="UniProtKB-SubCell"/>
</dbReference>
<feature type="modified residue" description="N6-(pyridoxal phosphate)lysine" evidence="12">
    <location>
        <position position="647"/>
    </location>
</feature>
<dbReference type="Proteomes" id="UP000003244">
    <property type="component" value="Unassembled WGS sequence"/>
</dbReference>
<organism evidence="14 15">
    <name type="scientific">Peptostreptococcus stomatis DSM 17678</name>
    <dbReference type="NCBI Taxonomy" id="596315"/>
    <lineage>
        <taxon>Bacteria</taxon>
        <taxon>Bacillati</taxon>
        <taxon>Bacillota</taxon>
        <taxon>Clostridia</taxon>
        <taxon>Peptostreptococcales</taxon>
        <taxon>Peptostreptococcaceae</taxon>
        <taxon>Peptostreptococcus</taxon>
    </lineage>
</organism>
<comment type="similarity">
    <text evidence="4 13">Belongs to the glycogen phosphorylase family.</text>
</comment>
<proteinExistence type="inferred from homology"/>
<evidence type="ECO:0000256" key="7">
    <source>
        <dbReference type="ARBA" id="ARBA00022676"/>
    </source>
</evidence>
<evidence type="ECO:0000256" key="2">
    <source>
        <dbReference type="ARBA" id="ARBA00001933"/>
    </source>
</evidence>
<keyword evidence="5" id="KW-0963">Cytoplasm</keyword>
<dbReference type="GeneID" id="84800821"/>
<keyword evidence="7 13" id="KW-0328">Glycosyltransferase</keyword>
<comment type="cofactor">
    <cofactor evidence="2 13">
        <name>pyridoxal 5'-phosphate</name>
        <dbReference type="ChEBI" id="CHEBI:597326"/>
    </cofactor>
</comment>
<dbReference type="InterPro" id="IPR000811">
    <property type="entry name" value="Glyco_trans_35"/>
</dbReference>
<evidence type="ECO:0000256" key="6">
    <source>
        <dbReference type="ARBA" id="ARBA00022533"/>
    </source>
</evidence>
<keyword evidence="6" id="KW-0021">Allosteric enzyme</keyword>
<evidence type="ECO:0000313" key="14">
    <source>
        <dbReference type="EMBL" id="EFM64548.1"/>
    </source>
</evidence>